<accession>A0ABS5PRF4</accession>
<evidence type="ECO:0000256" key="1">
    <source>
        <dbReference type="ARBA" id="ARBA00002634"/>
    </source>
</evidence>
<dbReference type="Gene3D" id="3.40.1280.10">
    <property type="match status" value="1"/>
</dbReference>
<evidence type="ECO:0000256" key="2">
    <source>
        <dbReference type="ARBA" id="ARBA00004496"/>
    </source>
</evidence>
<keyword evidence="11 15" id="KW-0819">tRNA processing</keyword>
<evidence type="ECO:0000256" key="14">
    <source>
        <dbReference type="ARBA" id="ARBA00047783"/>
    </source>
</evidence>
<dbReference type="GO" id="GO:0052906">
    <property type="term" value="F:tRNA (guanine(37)-N1)-methyltransferase activity"/>
    <property type="evidence" value="ECO:0007669"/>
    <property type="project" value="UniProtKB-EC"/>
</dbReference>
<dbReference type="NCBIfam" id="TIGR00088">
    <property type="entry name" value="trmD"/>
    <property type="match status" value="1"/>
</dbReference>
<feature type="binding site" evidence="15">
    <location>
        <begin position="131"/>
        <end position="136"/>
    </location>
    <ligand>
        <name>S-adenosyl-L-methionine</name>
        <dbReference type="ChEBI" id="CHEBI:59789"/>
    </ligand>
</feature>
<dbReference type="NCBIfam" id="NF000648">
    <property type="entry name" value="PRK00026.1"/>
    <property type="match status" value="1"/>
</dbReference>
<feature type="domain" description="tRNA methyltransferase TRMD/TRM10-type" evidence="17">
    <location>
        <begin position="1"/>
        <end position="223"/>
    </location>
</feature>
<evidence type="ECO:0000256" key="9">
    <source>
        <dbReference type="ARBA" id="ARBA00022679"/>
    </source>
</evidence>
<keyword evidence="8 15" id="KW-0489">Methyltransferase</keyword>
<dbReference type="HAMAP" id="MF_00605">
    <property type="entry name" value="TrmD"/>
    <property type="match status" value="1"/>
</dbReference>
<dbReference type="PANTHER" id="PTHR46417">
    <property type="entry name" value="TRNA (GUANINE-N(1)-)-METHYLTRANSFERASE"/>
    <property type="match status" value="1"/>
</dbReference>
<keyword evidence="10 15" id="KW-0949">S-adenosyl-L-methionine</keyword>
<dbReference type="EMBL" id="JAHBCL010000020">
    <property type="protein sequence ID" value="MBS7527472.1"/>
    <property type="molecule type" value="Genomic_DNA"/>
</dbReference>
<keyword evidence="7 15" id="KW-0963">Cytoplasm</keyword>
<comment type="catalytic activity">
    <reaction evidence="14 15 16">
        <text>guanosine(37) in tRNA + S-adenosyl-L-methionine = N(1)-methylguanosine(37) in tRNA + S-adenosyl-L-homocysteine + H(+)</text>
        <dbReference type="Rhea" id="RHEA:36899"/>
        <dbReference type="Rhea" id="RHEA-COMP:10145"/>
        <dbReference type="Rhea" id="RHEA-COMP:10147"/>
        <dbReference type="ChEBI" id="CHEBI:15378"/>
        <dbReference type="ChEBI" id="CHEBI:57856"/>
        <dbReference type="ChEBI" id="CHEBI:59789"/>
        <dbReference type="ChEBI" id="CHEBI:73542"/>
        <dbReference type="ChEBI" id="CHEBI:74269"/>
        <dbReference type="EC" id="2.1.1.228"/>
    </reaction>
</comment>
<evidence type="ECO:0000256" key="15">
    <source>
        <dbReference type="HAMAP-Rule" id="MF_00605"/>
    </source>
</evidence>
<dbReference type="GO" id="GO:0032259">
    <property type="term" value="P:methylation"/>
    <property type="evidence" value="ECO:0007669"/>
    <property type="project" value="UniProtKB-KW"/>
</dbReference>
<sequence>MKFRILTLFPEQFDSFAQTSIIGNAVRDGHIEISCTQIRDYSESKHRSVDDAPFGGGQGMVMQVQPLKDAMHSEPIGENAKVIYLSPRGKTLTHDKVVELSELAELILVCGHYEGVDQRFIDTYVDEEISIGDYVLTGGELAAMVVVDSVSRLIPGVLRDANASLDESFASGLLEYPHYTRPAIYDEMEVPAVLRSGNHAEIEYWRLVQALEITKVRRPDLYNAFMKHEHDEKTRRMLKKYLKTQRENGII</sequence>
<evidence type="ECO:0000256" key="13">
    <source>
        <dbReference type="ARBA" id="ARBA00033392"/>
    </source>
</evidence>
<dbReference type="PIRSF" id="PIRSF000386">
    <property type="entry name" value="tRNA_mtase"/>
    <property type="match status" value="1"/>
</dbReference>
<name>A0ABS5PRF4_9FIRM</name>
<dbReference type="RefSeq" id="WP_213237331.1">
    <property type="nucleotide sequence ID" value="NZ_JAHBCL010000020.1"/>
</dbReference>
<evidence type="ECO:0000256" key="5">
    <source>
        <dbReference type="ARBA" id="ARBA00012807"/>
    </source>
</evidence>
<comment type="function">
    <text evidence="1 15 16">Specifically methylates guanosine-37 in various tRNAs.</text>
</comment>
<evidence type="ECO:0000256" key="11">
    <source>
        <dbReference type="ARBA" id="ARBA00022694"/>
    </source>
</evidence>
<evidence type="ECO:0000256" key="6">
    <source>
        <dbReference type="ARBA" id="ARBA00014679"/>
    </source>
</evidence>
<keyword evidence="19" id="KW-1185">Reference proteome</keyword>
<dbReference type="Proteomes" id="UP000746471">
    <property type="component" value="Unassembled WGS sequence"/>
</dbReference>
<evidence type="ECO:0000313" key="19">
    <source>
        <dbReference type="Proteomes" id="UP000746471"/>
    </source>
</evidence>
<organism evidence="18 19">
    <name type="scientific">Fusibacter paucivorans</name>
    <dbReference type="NCBI Taxonomy" id="76009"/>
    <lineage>
        <taxon>Bacteria</taxon>
        <taxon>Bacillati</taxon>
        <taxon>Bacillota</taxon>
        <taxon>Clostridia</taxon>
        <taxon>Eubacteriales</taxon>
        <taxon>Eubacteriales Family XII. Incertae Sedis</taxon>
        <taxon>Fusibacter</taxon>
    </lineage>
</organism>
<feature type="binding site" evidence="15">
    <location>
        <position position="111"/>
    </location>
    <ligand>
        <name>S-adenosyl-L-methionine</name>
        <dbReference type="ChEBI" id="CHEBI:59789"/>
    </ligand>
</feature>
<keyword evidence="9 15" id="KW-0808">Transferase</keyword>
<comment type="subunit">
    <text evidence="4 15 16">Homodimer.</text>
</comment>
<evidence type="ECO:0000256" key="3">
    <source>
        <dbReference type="ARBA" id="ARBA00007630"/>
    </source>
</evidence>
<dbReference type="PANTHER" id="PTHR46417:SF1">
    <property type="entry name" value="TRNA (GUANINE-N(1)-)-METHYLTRANSFERASE"/>
    <property type="match status" value="1"/>
</dbReference>
<dbReference type="InterPro" id="IPR002649">
    <property type="entry name" value="tRNA_m1G_MeTrfase_TrmD"/>
</dbReference>
<evidence type="ECO:0000256" key="12">
    <source>
        <dbReference type="ARBA" id="ARBA00029736"/>
    </source>
</evidence>
<evidence type="ECO:0000256" key="10">
    <source>
        <dbReference type="ARBA" id="ARBA00022691"/>
    </source>
</evidence>
<comment type="similarity">
    <text evidence="3 15 16">Belongs to the RNA methyltransferase TrmD family.</text>
</comment>
<evidence type="ECO:0000256" key="4">
    <source>
        <dbReference type="ARBA" id="ARBA00011738"/>
    </source>
</evidence>
<evidence type="ECO:0000259" key="17">
    <source>
        <dbReference type="Pfam" id="PF01746"/>
    </source>
</evidence>
<gene>
    <name evidence="15 18" type="primary">trmD</name>
    <name evidence="18" type="ORF">KHM83_12375</name>
</gene>
<evidence type="ECO:0000313" key="18">
    <source>
        <dbReference type="EMBL" id="MBS7527472.1"/>
    </source>
</evidence>
<dbReference type="Pfam" id="PF01746">
    <property type="entry name" value="tRNA_m1G_MT"/>
    <property type="match status" value="1"/>
</dbReference>
<evidence type="ECO:0000256" key="16">
    <source>
        <dbReference type="RuleBase" id="RU003464"/>
    </source>
</evidence>
<dbReference type="InterPro" id="IPR029026">
    <property type="entry name" value="tRNA_m1G_MTases_N"/>
</dbReference>
<dbReference type="InterPro" id="IPR016009">
    <property type="entry name" value="tRNA_MeTrfase_TRMD/TRM10"/>
</dbReference>
<dbReference type="SUPFAM" id="SSF75217">
    <property type="entry name" value="alpha/beta knot"/>
    <property type="match status" value="1"/>
</dbReference>
<dbReference type="EC" id="2.1.1.228" evidence="5 15"/>
<protein>
    <recommendedName>
        <fullName evidence="6 15">tRNA (guanine-N(1)-)-methyltransferase</fullName>
        <ecNumber evidence="5 15">2.1.1.228</ecNumber>
    </recommendedName>
    <alternativeName>
        <fullName evidence="12 15">M1G-methyltransferase</fullName>
    </alternativeName>
    <alternativeName>
        <fullName evidence="13 15">tRNA [GM37] methyltransferase</fullName>
    </alternativeName>
</protein>
<evidence type="ECO:0000256" key="8">
    <source>
        <dbReference type="ARBA" id="ARBA00022603"/>
    </source>
</evidence>
<comment type="caution">
    <text evidence="18">The sequence shown here is derived from an EMBL/GenBank/DDBJ whole genome shotgun (WGS) entry which is preliminary data.</text>
</comment>
<evidence type="ECO:0000256" key="7">
    <source>
        <dbReference type="ARBA" id="ARBA00022490"/>
    </source>
</evidence>
<dbReference type="InterPro" id="IPR023148">
    <property type="entry name" value="tRNA_m1G_MeTrfase_C_sf"/>
</dbReference>
<proteinExistence type="inferred from homology"/>
<dbReference type="CDD" id="cd18080">
    <property type="entry name" value="TrmD-like"/>
    <property type="match status" value="1"/>
</dbReference>
<reference evidence="18 19" key="1">
    <citation type="submission" date="2021-05" db="EMBL/GenBank/DDBJ databases">
        <title>Fusibacter ferrireducens sp. nov., an anaerobic, sulfur- and Fe-reducing bacterium isolated from the mangrove sediment.</title>
        <authorList>
            <person name="Qiu D."/>
        </authorList>
    </citation>
    <scope>NUCLEOTIDE SEQUENCE [LARGE SCALE GENOMIC DNA]</scope>
    <source>
        <strain evidence="18 19">DSM 12116</strain>
    </source>
</reference>
<dbReference type="InterPro" id="IPR029028">
    <property type="entry name" value="Alpha/beta_knot_MTases"/>
</dbReference>
<dbReference type="Gene3D" id="1.10.1270.20">
    <property type="entry name" value="tRNA(m1g37)methyltransferase, domain 2"/>
    <property type="match status" value="1"/>
</dbReference>
<comment type="subcellular location">
    <subcellularLocation>
        <location evidence="2 15 16">Cytoplasm</location>
    </subcellularLocation>
</comment>